<keyword evidence="4 11" id="KW-0808">Transferase</keyword>
<evidence type="ECO:0000256" key="12">
    <source>
        <dbReference type="SAM" id="Phobius"/>
    </source>
</evidence>
<dbReference type="InterPro" id="IPR000462">
    <property type="entry name" value="CDP-OH_P_trans"/>
</dbReference>
<dbReference type="InterPro" id="IPR050324">
    <property type="entry name" value="CDP-alcohol_PTase-I"/>
</dbReference>
<sequence length="259" mass="29273">MKLFTLPNLLTLGNLFCGCLAVICLFTFQNQLAIEQPQHLSPKSYLVIILILLLVSLVFDLLDGMVARAMKINSDIGIQLDSLADMVTFGFVPGIMMLILLNQIFPLSNSGELKVVVDIPWLPFLGLFITLFSALRLAKFNVDTEQSTYFKGLATPANTILIFSLFWIQNQNGFIISKELDLYFLIGITILSCYLLIANIPLFSFKFKGLAWKDNHFKYVFVIICILSLILFQMNAVPFIILLYIITSIIFRKKIINVA</sequence>
<dbReference type="InterPro" id="IPR048254">
    <property type="entry name" value="CDP_ALCOHOL_P_TRANSF_CS"/>
</dbReference>
<evidence type="ECO:0000256" key="7">
    <source>
        <dbReference type="ARBA" id="ARBA00023098"/>
    </source>
</evidence>
<proteinExistence type="inferred from homology"/>
<feature type="transmembrane region" description="Helical" evidence="12">
    <location>
        <begin position="44"/>
        <end position="62"/>
    </location>
</feature>
<protein>
    <submittedName>
        <fullName evidence="13">CDP-alcohol phosphatidyltransferase family protein</fullName>
    </submittedName>
</protein>
<dbReference type="InterPro" id="IPR043130">
    <property type="entry name" value="CDP-OH_PTrfase_TM_dom"/>
</dbReference>
<evidence type="ECO:0000256" key="10">
    <source>
        <dbReference type="ARBA" id="ARBA00023264"/>
    </source>
</evidence>
<comment type="subcellular location">
    <subcellularLocation>
        <location evidence="1">Membrane</location>
        <topology evidence="1">Multi-pass membrane protein</topology>
    </subcellularLocation>
</comment>
<evidence type="ECO:0000256" key="3">
    <source>
        <dbReference type="ARBA" id="ARBA00022516"/>
    </source>
</evidence>
<organism evidence="13 14">
    <name type="scientific">Moheibacter lacus</name>
    <dbReference type="NCBI Taxonomy" id="2745851"/>
    <lineage>
        <taxon>Bacteria</taxon>
        <taxon>Pseudomonadati</taxon>
        <taxon>Bacteroidota</taxon>
        <taxon>Flavobacteriia</taxon>
        <taxon>Flavobacteriales</taxon>
        <taxon>Weeksellaceae</taxon>
        <taxon>Moheibacter</taxon>
    </lineage>
</organism>
<keyword evidence="14" id="KW-1185">Reference proteome</keyword>
<keyword evidence="6 12" id="KW-1133">Transmembrane helix</keyword>
<keyword evidence="10" id="KW-1208">Phospholipid metabolism</keyword>
<accession>A0A838ZSF7</accession>
<dbReference type="Gene3D" id="1.20.120.1760">
    <property type="match status" value="1"/>
</dbReference>
<evidence type="ECO:0000256" key="1">
    <source>
        <dbReference type="ARBA" id="ARBA00004141"/>
    </source>
</evidence>
<dbReference type="PROSITE" id="PS00379">
    <property type="entry name" value="CDP_ALCOHOL_P_TRANSF"/>
    <property type="match status" value="1"/>
</dbReference>
<gene>
    <name evidence="13" type="ORF">HU137_08100</name>
</gene>
<comment type="caution">
    <text evidence="13">The sequence shown here is derived from an EMBL/GenBank/DDBJ whole genome shotgun (WGS) entry which is preliminary data.</text>
</comment>
<feature type="transmembrane region" description="Helical" evidence="12">
    <location>
        <begin position="150"/>
        <end position="170"/>
    </location>
</feature>
<dbReference type="EMBL" id="JACDZE010000001">
    <property type="protein sequence ID" value="MBA5629729.1"/>
    <property type="molecule type" value="Genomic_DNA"/>
</dbReference>
<reference evidence="13 14" key="1">
    <citation type="submission" date="2020-07" db="EMBL/GenBank/DDBJ databases">
        <title>Moheibacter lacus sp. nov., a member of the family Flavobacteriaceae isolated from freshwater lake sediment.</title>
        <authorList>
            <person name="Liu Y."/>
        </authorList>
    </citation>
    <scope>NUCLEOTIDE SEQUENCE [LARGE SCALE GENOMIC DNA]</scope>
    <source>
        <strain evidence="13 14">BDHS18</strain>
    </source>
</reference>
<evidence type="ECO:0000256" key="5">
    <source>
        <dbReference type="ARBA" id="ARBA00022692"/>
    </source>
</evidence>
<keyword evidence="7" id="KW-0443">Lipid metabolism</keyword>
<keyword evidence="8 12" id="KW-0472">Membrane</keyword>
<dbReference type="AlphaFoldDB" id="A0A838ZSF7"/>
<dbReference type="Proteomes" id="UP000552241">
    <property type="component" value="Unassembled WGS sequence"/>
</dbReference>
<evidence type="ECO:0000256" key="6">
    <source>
        <dbReference type="ARBA" id="ARBA00022989"/>
    </source>
</evidence>
<dbReference type="Pfam" id="PF01066">
    <property type="entry name" value="CDP-OH_P_transf"/>
    <property type="match status" value="1"/>
</dbReference>
<dbReference type="PANTHER" id="PTHR14269:SF61">
    <property type="entry name" value="CDP-DIACYLGLYCEROL--SERINE O-PHOSPHATIDYLTRANSFERASE"/>
    <property type="match status" value="1"/>
</dbReference>
<dbReference type="GO" id="GO:0016020">
    <property type="term" value="C:membrane"/>
    <property type="evidence" value="ECO:0007669"/>
    <property type="project" value="UniProtKB-SubCell"/>
</dbReference>
<feature type="transmembrane region" description="Helical" evidence="12">
    <location>
        <begin position="83"/>
        <end position="101"/>
    </location>
</feature>
<evidence type="ECO:0000256" key="8">
    <source>
        <dbReference type="ARBA" id="ARBA00023136"/>
    </source>
</evidence>
<dbReference type="RefSeq" id="WP_182043271.1">
    <property type="nucleotide sequence ID" value="NZ_JACDZE010000001.1"/>
</dbReference>
<feature type="transmembrane region" description="Helical" evidence="12">
    <location>
        <begin position="12"/>
        <end position="32"/>
    </location>
</feature>
<dbReference type="GO" id="GO:0016780">
    <property type="term" value="F:phosphotransferase activity, for other substituted phosphate groups"/>
    <property type="evidence" value="ECO:0007669"/>
    <property type="project" value="InterPro"/>
</dbReference>
<evidence type="ECO:0000256" key="9">
    <source>
        <dbReference type="ARBA" id="ARBA00023209"/>
    </source>
</evidence>
<feature type="transmembrane region" description="Helical" evidence="12">
    <location>
        <begin position="121"/>
        <end position="138"/>
    </location>
</feature>
<dbReference type="PROSITE" id="PS51257">
    <property type="entry name" value="PROKAR_LIPOPROTEIN"/>
    <property type="match status" value="1"/>
</dbReference>
<keyword evidence="3" id="KW-0444">Lipid biosynthesis</keyword>
<evidence type="ECO:0000256" key="11">
    <source>
        <dbReference type="RuleBase" id="RU003750"/>
    </source>
</evidence>
<feature type="transmembrane region" description="Helical" evidence="12">
    <location>
        <begin position="182"/>
        <end position="205"/>
    </location>
</feature>
<feature type="transmembrane region" description="Helical" evidence="12">
    <location>
        <begin position="217"/>
        <end position="246"/>
    </location>
</feature>
<evidence type="ECO:0000313" key="13">
    <source>
        <dbReference type="EMBL" id="MBA5629729.1"/>
    </source>
</evidence>
<name>A0A838ZSF7_9FLAO</name>
<evidence type="ECO:0000256" key="2">
    <source>
        <dbReference type="ARBA" id="ARBA00010441"/>
    </source>
</evidence>
<keyword evidence="5 12" id="KW-0812">Transmembrane</keyword>
<keyword evidence="9" id="KW-0594">Phospholipid biosynthesis</keyword>
<dbReference type="GO" id="GO:0008654">
    <property type="term" value="P:phospholipid biosynthetic process"/>
    <property type="evidence" value="ECO:0007669"/>
    <property type="project" value="UniProtKB-KW"/>
</dbReference>
<dbReference type="PANTHER" id="PTHR14269">
    <property type="entry name" value="CDP-DIACYLGLYCEROL--GLYCEROL-3-PHOSPHATE 3-PHOSPHATIDYLTRANSFERASE-RELATED"/>
    <property type="match status" value="1"/>
</dbReference>
<evidence type="ECO:0000313" key="14">
    <source>
        <dbReference type="Proteomes" id="UP000552241"/>
    </source>
</evidence>
<evidence type="ECO:0000256" key="4">
    <source>
        <dbReference type="ARBA" id="ARBA00022679"/>
    </source>
</evidence>
<comment type="similarity">
    <text evidence="2 11">Belongs to the CDP-alcohol phosphatidyltransferase class-I family.</text>
</comment>